<sequence length="125" mass="14045">MFTNAKTSWVMFLNEIIANRILFSEDTSLFIQVRMGPGIKYQLNSRQLALAFSLDLGFDLWKEFFKNCKNFLAIGTEATGCQTNSQGVSGLPDPFFLSNSQNALVNHWATDSNFGVLGVIFDFFP</sequence>
<name>A0A645FHT6_9ZZZZ</name>
<reference evidence="1" key="1">
    <citation type="submission" date="2019-08" db="EMBL/GenBank/DDBJ databases">
        <authorList>
            <person name="Kucharzyk K."/>
            <person name="Murdoch R.W."/>
            <person name="Higgins S."/>
            <person name="Loffler F."/>
        </authorList>
    </citation>
    <scope>NUCLEOTIDE SEQUENCE</scope>
</reference>
<protein>
    <submittedName>
        <fullName evidence="1">Uncharacterized protein</fullName>
    </submittedName>
</protein>
<accession>A0A645FHT6</accession>
<proteinExistence type="predicted"/>
<evidence type="ECO:0000313" key="1">
    <source>
        <dbReference type="EMBL" id="MPN11813.1"/>
    </source>
</evidence>
<comment type="caution">
    <text evidence="1">The sequence shown here is derived from an EMBL/GenBank/DDBJ whole genome shotgun (WGS) entry which is preliminary data.</text>
</comment>
<organism evidence="1">
    <name type="scientific">bioreactor metagenome</name>
    <dbReference type="NCBI Taxonomy" id="1076179"/>
    <lineage>
        <taxon>unclassified sequences</taxon>
        <taxon>metagenomes</taxon>
        <taxon>ecological metagenomes</taxon>
    </lineage>
</organism>
<gene>
    <name evidence="1" type="ORF">SDC9_159121</name>
</gene>
<dbReference type="AlphaFoldDB" id="A0A645FHT6"/>
<dbReference type="EMBL" id="VSSQ01058080">
    <property type="protein sequence ID" value="MPN11813.1"/>
    <property type="molecule type" value="Genomic_DNA"/>
</dbReference>